<organism evidence="4 5">
    <name type="scientific">Paenibacillus terreus</name>
    <dbReference type="NCBI Taxonomy" id="1387834"/>
    <lineage>
        <taxon>Bacteria</taxon>
        <taxon>Bacillati</taxon>
        <taxon>Bacillota</taxon>
        <taxon>Bacilli</taxon>
        <taxon>Bacillales</taxon>
        <taxon>Paenibacillaceae</taxon>
        <taxon>Paenibacillus</taxon>
    </lineage>
</organism>
<keyword evidence="4" id="KW-0560">Oxidoreductase</keyword>
<evidence type="ECO:0000256" key="2">
    <source>
        <dbReference type="SAM" id="MobiDB-lite"/>
    </source>
</evidence>
<dbReference type="InterPro" id="IPR050766">
    <property type="entry name" value="Bact_Lucif_Oxidored"/>
</dbReference>
<gene>
    <name evidence="4" type="ORF">ACE3NQ_00655</name>
</gene>
<evidence type="ECO:0000256" key="1">
    <source>
        <dbReference type="ARBA" id="ARBA00007789"/>
    </source>
</evidence>
<dbReference type="CDD" id="cd00347">
    <property type="entry name" value="Flavin_utilizing_monoxygenases"/>
    <property type="match status" value="1"/>
</dbReference>
<comment type="caution">
    <text evidence="4">The sequence shown here is derived from an EMBL/GenBank/DDBJ whole genome shotgun (WGS) entry which is preliminary data.</text>
</comment>
<feature type="compositionally biased region" description="Basic and acidic residues" evidence="2">
    <location>
        <begin position="244"/>
        <end position="261"/>
    </location>
</feature>
<evidence type="ECO:0000313" key="4">
    <source>
        <dbReference type="EMBL" id="MFB5679419.1"/>
    </source>
</evidence>
<dbReference type="Proteomes" id="UP001580407">
    <property type="component" value="Unassembled WGS sequence"/>
</dbReference>
<dbReference type="PANTHER" id="PTHR30137">
    <property type="entry name" value="LUCIFERASE-LIKE MONOOXYGENASE"/>
    <property type="match status" value="1"/>
</dbReference>
<comment type="similarity">
    <text evidence="1">To bacterial alkanal monooxygenase alpha and beta chains.</text>
</comment>
<dbReference type="GO" id="GO:0016491">
    <property type="term" value="F:oxidoreductase activity"/>
    <property type="evidence" value="ECO:0007669"/>
    <property type="project" value="UniProtKB-KW"/>
</dbReference>
<dbReference type="EMBL" id="JBHILM010000001">
    <property type="protein sequence ID" value="MFB5679419.1"/>
    <property type="molecule type" value="Genomic_DNA"/>
</dbReference>
<dbReference type="InterPro" id="IPR019949">
    <property type="entry name" value="CmoO-like"/>
</dbReference>
<dbReference type="RefSeq" id="WP_375523261.1">
    <property type="nucleotide sequence ID" value="NZ_JBHILM010000001.1"/>
</dbReference>
<protein>
    <submittedName>
        <fullName evidence="4">MsnO8 family LLM class oxidoreductase</fullName>
        <ecNumber evidence="4">1.-.-.-</ecNumber>
    </submittedName>
</protein>
<dbReference type="EC" id="1.-.-.-" evidence="4"/>
<accession>A0ABV5B3F9</accession>
<feature type="region of interest" description="Disordered" evidence="2">
    <location>
        <begin position="244"/>
        <end position="266"/>
    </location>
</feature>
<dbReference type="SUPFAM" id="SSF51679">
    <property type="entry name" value="Bacterial luciferase-like"/>
    <property type="match status" value="1"/>
</dbReference>
<dbReference type="InterPro" id="IPR036661">
    <property type="entry name" value="Luciferase-like_sf"/>
</dbReference>
<evidence type="ECO:0000259" key="3">
    <source>
        <dbReference type="Pfam" id="PF00296"/>
    </source>
</evidence>
<name>A0ABV5B3F9_9BACL</name>
<dbReference type="InterPro" id="IPR011251">
    <property type="entry name" value="Luciferase-like_dom"/>
</dbReference>
<dbReference type="PANTHER" id="PTHR30137:SF6">
    <property type="entry name" value="LUCIFERASE-LIKE MONOOXYGENASE"/>
    <property type="match status" value="1"/>
</dbReference>
<reference evidence="4 5" key="1">
    <citation type="submission" date="2024-09" db="EMBL/GenBank/DDBJ databases">
        <authorList>
            <person name="Ruan L."/>
        </authorList>
    </citation>
    <scope>NUCLEOTIDE SEQUENCE [LARGE SCALE GENOMIC DNA]</scope>
    <source>
        <strain evidence="4 5">D33</strain>
    </source>
</reference>
<dbReference type="Gene3D" id="3.20.20.30">
    <property type="entry name" value="Luciferase-like domain"/>
    <property type="match status" value="1"/>
</dbReference>
<dbReference type="Pfam" id="PF00296">
    <property type="entry name" value="Bac_luciferase"/>
    <property type="match status" value="1"/>
</dbReference>
<dbReference type="NCBIfam" id="TIGR03558">
    <property type="entry name" value="oxido_grp_1"/>
    <property type="match status" value="1"/>
</dbReference>
<feature type="domain" description="Luciferase-like" evidence="3">
    <location>
        <begin position="8"/>
        <end position="280"/>
    </location>
</feature>
<keyword evidence="5" id="KW-1185">Reference proteome</keyword>
<proteinExistence type="predicted"/>
<evidence type="ECO:0000313" key="5">
    <source>
        <dbReference type="Proteomes" id="UP001580407"/>
    </source>
</evidence>
<sequence>MTKQPIRLGVLDLVPLLGGCSAEEAVRRAGELARQAEAWGYHRYWTSEHHDIKGLASASPEVLLAHIGAVTSTIHIGSGAILLPHYSPLKVAEWFNLLAALYPGRVELGIGRAPGGGAHASMALSGNFLERVAKMPETIASLKALLEGSYRYEDVPVTAQPLPELPPSLWMLGTNRKGAEYAARYGTGYVFGQFMSDQDGRGILEAYREAFSPSANLPAPRTMVAVGVICAETEEAAYQLAEQARRSREGEQMPGPERKGDGWLIGSPSQVGDKLRELQQRLQTDDFLLVTEIADYEKRLKSYRLLSEYFRE</sequence>